<dbReference type="AlphaFoldDB" id="A0A1U7NMC4"/>
<dbReference type="Proteomes" id="UP000186705">
    <property type="component" value="Unassembled WGS sequence"/>
</dbReference>
<accession>A0A1U7NMC4</accession>
<organism evidence="1 2">
    <name type="scientific">Dubosiella newyorkensis</name>
    <dbReference type="NCBI Taxonomy" id="1862672"/>
    <lineage>
        <taxon>Bacteria</taxon>
        <taxon>Bacillati</taxon>
        <taxon>Bacillota</taxon>
        <taxon>Erysipelotrichia</taxon>
        <taxon>Erysipelotrichales</taxon>
        <taxon>Erysipelotrichaceae</taxon>
        <taxon>Dubosiella</taxon>
    </lineage>
</organism>
<protein>
    <submittedName>
        <fullName evidence="1">Uncharacterized protein</fullName>
    </submittedName>
</protein>
<dbReference type="RefSeq" id="WP_076341486.1">
    <property type="nucleotide sequence ID" value="NZ_CAPDDE010000010.1"/>
</dbReference>
<dbReference type="GeneID" id="78275617"/>
<evidence type="ECO:0000313" key="1">
    <source>
        <dbReference type="EMBL" id="OLU46316.1"/>
    </source>
</evidence>
<dbReference type="OrthoDB" id="3035312at2"/>
<proteinExistence type="predicted"/>
<dbReference type="EMBL" id="MPKA01000066">
    <property type="protein sequence ID" value="OLU46316.1"/>
    <property type="molecule type" value="Genomic_DNA"/>
</dbReference>
<comment type="caution">
    <text evidence="1">The sequence shown here is derived from an EMBL/GenBank/DDBJ whole genome shotgun (WGS) entry which is preliminary data.</text>
</comment>
<reference evidence="1 2" key="1">
    <citation type="submission" date="2016-11" db="EMBL/GenBank/DDBJ databases">
        <title>Description of two novel members of the family Erysipelotrichaceae: Ileibacterium lipovorans gen. nov., sp. nov. and Dubosiella newyorkensis, gen. nov., sp. nov.</title>
        <authorList>
            <person name="Cox L.M."/>
            <person name="Sohn J."/>
            <person name="Tyrrell K.L."/>
            <person name="Citron D.M."/>
            <person name="Lawson P.A."/>
            <person name="Patel N.B."/>
            <person name="Iizumi T."/>
            <person name="Perez-Perez G.I."/>
            <person name="Goldstein E.J."/>
            <person name="Blaser M.J."/>
        </authorList>
    </citation>
    <scope>NUCLEOTIDE SEQUENCE [LARGE SCALE GENOMIC DNA]</scope>
    <source>
        <strain evidence="1 2">NYU-BL-A4</strain>
    </source>
</reference>
<gene>
    <name evidence="1" type="ORF">BO225_06625</name>
</gene>
<keyword evidence="2" id="KW-1185">Reference proteome</keyword>
<name>A0A1U7NMC4_9FIRM</name>
<sequence length="72" mass="8562">MIVVKRHEQKLRDANELDIKKGTILHDGSGNCYKILEVVWDLVHSYMLIQYTDKKRTMNIPCDRIEQYRVQA</sequence>
<dbReference type="STRING" id="1862672.BO225_06625"/>
<evidence type="ECO:0000313" key="2">
    <source>
        <dbReference type="Proteomes" id="UP000186705"/>
    </source>
</evidence>